<sequence length="64" mass="7277">NCFPKKRLSVGLGNGCRKIQGFVVRILFDNCFFLEARNTCSLCTRRCQRTAIPLPQGSSNRLDR</sequence>
<reference evidence="1" key="1">
    <citation type="submission" date="2014-12" db="EMBL/GenBank/DDBJ databases">
        <title>Insight into the proteome of Arion vulgaris.</title>
        <authorList>
            <person name="Aradska J."/>
            <person name="Bulat T."/>
            <person name="Smidak R."/>
            <person name="Sarate P."/>
            <person name="Gangsoo J."/>
            <person name="Sialana F."/>
            <person name="Bilban M."/>
            <person name="Lubec G."/>
        </authorList>
    </citation>
    <scope>NUCLEOTIDE SEQUENCE</scope>
    <source>
        <tissue evidence="1">Skin</tissue>
    </source>
</reference>
<gene>
    <name evidence="1" type="primary">ORF16625</name>
</gene>
<proteinExistence type="predicted"/>
<accession>A0A0B6Y994</accession>
<organism evidence="1">
    <name type="scientific">Arion vulgaris</name>
    <dbReference type="NCBI Taxonomy" id="1028688"/>
    <lineage>
        <taxon>Eukaryota</taxon>
        <taxon>Metazoa</taxon>
        <taxon>Spiralia</taxon>
        <taxon>Lophotrochozoa</taxon>
        <taxon>Mollusca</taxon>
        <taxon>Gastropoda</taxon>
        <taxon>Heterobranchia</taxon>
        <taxon>Euthyneura</taxon>
        <taxon>Panpulmonata</taxon>
        <taxon>Eupulmonata</taxon>
        <taxon>Stylommatophora</taxon>
        <taxon>Helicina</taxon>
        <taxon>Arionoidea</taxon>
        <taxon>Arionidae</taxon>
        <taxon>Arion</taxon>
    </lineage>
</organism>
<feature type="non-terminal residue" evidence="1">
    <location>
        <position position="1"/>
    </location>
</feature>
<dbReference type="EMBL" id="HACG01005531">
    <property type="protein sequence ID" value="CEK52396.1"/>
    <property type="molecule type" value="Transcribed_RNA"/>
</dbReference>
<name>A0A0B6Y994_9EUPU</name>
<protein>
    <submittedName>
        <fullName evidence="1">Uncharacterized protein</fullName>
    </submittedName>
</protein>
<dbReference type="AlphaFoldDB" id="A0A0B6Y994"/>
<evidence type="ECO:0000313" key="1">
    <source>
        <dbReference type="EMBL" id="CEK52396.1"/>
    </source>
</evidence>